<dbReference type="InterPro" id="IPR001732">
    <property type="entry name" value="UDP-Glc/GDP-Man_DH_N"/>
</dbReference>
<evidence type="ECO:0000256" key="8">
    <source>
        <dbReference type="PIRSR" id="PIRSR500134-2"/>
    </source>
</evidence>
<dbReference type="InterPro" id="IPR036291">
    <property type="entry name" value="NAD(P)-bd_dom_sf"/>
</dbReference>
<feature type="binding site" evidence="9">
    <location>
        <position position="269"/>
    </location>
    <ligand>
        <name>NAD(+)</name>
        <dbReference type="ChEBI" id="CHEBI:57540"/>
    </ligand>
</feature>
<dbReference type="InterPro" id="IPR008927">
    <property type="entry name" value="6-PGluconate_DH-like_C_sf"/>
</dbReference>
<feature type="binding site" evidence="8">
    <location>
        <begin position="266"/>
        <end position="269"/>
    </location>
    <ligand>
        <name>substrate</name>
    </ligand>
</feature>
<dbReference type="InterPro" id="IPR014026">
    <property type="entry name" value="UDP-Glc/GDP-Man_DH_dimer"/>
</dbReference>
<dbReference type="Gene3D" id="1.20.5.100">
    <property type="entry name" value="Cytochrome c1, transmembrane anchor, C-terminal"/>
    <property type="match status" value="1"/>
</dbReference>
<dbReference type="NCBIfam" id="TIGR03026">
    <property type="entry name" value="NDP-sugDHase"/>
    <property type="match status" value="1"/>
</dbReference>
<evidence type="ECO:0000256" key="9">
    <source>
        <dbReference type="PIRSR" id="PIRSR500134-3"/>
    </source>
</evidence>
<dbReference type="GO" id="GO:0006024">
    <property type="term" value="P:glycosaminoglycan biosynthetic process"/>
    <property type="evidence" value="ECO:0007669"/>
    <property type="project" value="TreeGrafter"/>
</dbReference>
<sequence>MAKDSEDIPMDLLSSPLGTSDESSYDASTGPTTPASSPLFCSSKVDDLTLSHFLHSPASYRLDADASPCDTLGSASSSFQSFPAWGPVKNVCVVGAGYVGGPTAAILALHNPSIKIEVVDRDPRRIQRWTSPHLPVHEPGLENVVRVARDGADITNHDARTDVHVARLKRRPNLFFTCDSAASISQADIIFLAVNTPTKTFGLGAGRATNMTALDEAVRGIARHARPGAIIVEKSTVPCGTAHRVQEILASTKPGVPFEVLSNPEFLAEGSAIDNLTTPDRVLIGSSGTESGRQAARVLASVYASWVPSSRILEINAWSSELAKLVANAMLAQRISSINSISAICERTGAEVDQVAKAIGLDSRIGSQFLKAGLGFGGSCFRKDIASLTYLAESLGLDDVAFYWRQVNVMNEMQRNRFARKVIDRFEGNLVGRKLAMLGFAFKKNTGDTRESLAIDVIRLLLEERPKEIAIFDPYCREEDILRELESLDIHESSSVKVYADAYLACSQANAVLVVTDCDQFRNATVQRHGDSPTLGQQTPCKIRHIPTISNKDLVCHEPGNQDETWVSSGVSYRLTPQDMCATDCTDCHSQSSRPIATDPVEWARVAYSMKDPKWVFDGRGMLDVVEMERLGFRVNAVGRRSAEGLCGISA</sequence>
<proteinExistence type="inferred from homology"/>
<feature type="compositionally biased region" description="Polar residues" evidence="10">
    <location>
        <begin position="16"/>
        <end position="36"/>
    </location>
</feature>
<dbReference type="InterPro" id="IPR014027">
    <property type="entry name" value="UDP-Glc/GDP-Man_DH_C"/>
</dbReference>
<feature type="binding site" evidence="9">
    <location>
        <position position="236"/>
    </location>
    <ligand>
        <name>NAD(+)</name>
        <dbReference type="ChEBI" id="CHEBI:57540"/>
    </ligand>
</feature>
<dbReference type="GeneID" id="63747807"/>
<dbReference type="RefSeq" id="XP_040688408.1">
    <property type="nucleotide sequence ID" value="XM_040831959.1"/>
</dbReference>
<feature type="binding site" evidence="8">
    <location>
        <begin position="369"/>
        <end position="373"/>
    </location>
    <ligand>
        <name>substrate</name>
    </ligand>
</feature>
<dbReference type="VEuPathDB" id="FungiDB:ASPWEDRAFT_182875"/>
<dbReference type="Gene3D" id="3.40.50.720">
    <property type="entry name" value="NAD(P)-binding Rossmann-like Domain"/>
    <property type="match status" value="2"/>
</dbReference>
<feature type="binding site" evidence="9">
    <location>
        <position position="383"/>
    </location>
    <ligand>
        <name>NAD(+)</name>
        <dbReference type="ChEBI" id="CHEBI:57540"/>
    </ligand>
</feature>
<comment type="similarity">
    <text evidence="2">Belongs to the UDP-glucose/GDP-mannose dehydrogenase family.</text>
</comment>
<evidence type="ECO:0000256" key="1">
    <source>
        <dbReference type="ARBA" id="ARBA00004701"/>
    </source>
</evidence>
<evidence type="ECO:0000256" key="4">
    <source>
        <dbReference type="ARBA" id="ARBA00023002"/>
    </source>
</evidence>
<accession>A0A1L9RIH5</accession>
<evidence type="ECO:0000256" key="2">
    <source>
        <dbReference type="ARBA" id="ARBA00006601"/>
    </source>
</evidence>
<name>A0A1L9RIH5_ASPWE</name>
<dbReference type="InterPro" id="IPR017476">
    <property type="entry name" value="UDP-Glc/GDP-Man"/>
</dbReference>
<dbReference type="PIRSF" id="PIRSF500134">
    <property type="entry name" value="UDPglc_DH_bac"/>
    <property type="match status" value="1"/>
</dbReference>
<dbReference type="STRING" id="1073089.A0A1L9RIH5"/>
<dbReference type="EC" id="1.1.1.22" evidence="3"/>
<dbReference type="AlphaFoldDB" id="A0A1L9RIH5"/>
<feature type="binding site" evidence="8">
    <location>
        <position position="443"/>
    </location>
    <ligand>
        <name>substrate</name>
    </ligand>
</feature>
<dbReference type="SUPFAM" id="SSF51735">
    <property type="entry name" value="NAD(P)-binding Rossmann-fold domains"/>
    <property type="match status" value="1"/>
</dbReference>
<dbReference type="GO" id="GO:0003979">
    <property type="term" value="F:UDP-glucose 6-dehydrogenase activity"/>
    <property type="evidence" value="ECO:0007669"/>
    <property type="project" value="UniProtKB-EC"/>
</dbReference>
<reference evidence="13" key="1">
    <citation type="journal article" date="2017" name="Genome Biol.">
        <title>Comparative genomics reveals high biological diversity and specific adaptations in the industrially and medically important fungal genus Aspergillus.</title>
        <authorList>
            <person name="de Vries R.P."/>
            <person name="Riley R."/>
            <person name="Wiebenga A."/>
            <person name="Aguilar-Osorio G."/>
            <person name="Amillis S."/>
            <person name="Uchima C.A."/>
            <person name="Anderluh G."/>
            <person name="Asadollahi M."/>
            <person name="Askin M."/>
            <person name="Barry K."/>
            <person name="Battaglia E."/>
            <person name="Bayram O."/>
            <person name="Benocci T."/>
            <person name="Braus-Stromeyer S.A."/>
            <person name="Caldana C."/>
            <person name="Canovas D."/>
            <person name="Cerqueira G.C."/>
            <person name="Chen F."/>
            <person name="Chen W."/>
            <person name="Choi C."/>
            <person name="Clum A."/>
            <person name="Dos Santos R.A."/>
            <person name="Damasio A.R."/>
            <person name="Diallinas G."/>
            <person name="Emri T."/>
            <person name="Fekete E."/>
            <person name="Flipphi M."/>
            <person name="Freyberg S."/>
            <person name="Gallo A."/>
            <person name="Gournas C."/>
            <person name="Habgood R."/>
            <person name="Hainaut M."/>
            <person name="Harispe M.L."/>
            <person name="Henrissat B."/>
            <person name="Hilden K.S."/>
            <person name="Hope R."/>
            <person name="Hossain A."/>
            <person name="Karabika E."/>
            <person name="Karaffa L."/>
            <person name="Karanyi Z."/>
            <person name="Krasevec N."/>
            <person name="Kuo A."/>
            <person name="Kusch H."/>
            <person name="LaButti K."/>
            <person name="Lagendijk E.L."/>
            <person name="Lapidus A."/>
            <person name="Levasseur A."/>
            <person name="Lindquist E."/>
            <person name="Lipzen A."/>
            <person name="Logrieco A.F."/>
            <person name="MacCabe A."/>
            <person name="Maekelae M.R."/>
            <person name="Malavazi I."/>
            <person name="Melin P."/>
            <person name="Meyer V."/>
            <person name="Mielnichuk N."/>
            <person name="Miskei M."/>
            <person name="Molnar A.P."/>
            <person name="Mule G."/>
            <person name="Ngan C.Y."/>
            <person name="Orejas M."/>
            <person name="Orosz E."/>
            <person name="Ouedraogo J.P."/>
            <person name="Overkamp K.M."/>
            <person name="Park H.-S."/>
            <person name="Perrone G."/>
            <person name="Piumi F."/>
            <person name="Punt P.J."/>
            <person name="Ram A.F."/>
            <person name="Ramon A."/>
            <person name="Rauscher S."/>
            <person name="Record E."/>
            <person name="Riano-Pachon D.M."/>
            <person name="Robert V."/>
            <person name="Roehrig J."/>
            <person name="Ruller R."/>
            <person name="Salamov A."/>
            <person name="Salih N.S."/>
            <person name="Samson R.A."/>
            <person name="Sandor E."/>
            <person name="Sanguinetti M."/>
            <person name="Schuetze T."/>
            <person name="Sepcic K."/>
            <person name="Shelest E."/>
            <person name="Sherlock G."/>
            <person name="Sophianopoulou V."/>
            <person name="Squina F.M."/>
            <person name="Sun H."/>
            <person name="Susca A."/>
            <person name="Todd R.B."/>
            <person name="Tsang A."/>
            <person name="Unkles S.E."/>
            <person name="van de Wiele N."/>
            <person name="van Rossen-Uffink D."/>
            <person name="Oliveira J.V."/>
            <person name="Vesth T.C."/>
            <person name="Visser J."/>
            <person name="Yu J.-H."/>
            <person name="Zhou M."/>
            <person name="Andersen M.R."/>
            <person name="Archer D.B."/>
            <person name="Baker S.E."/>
            <person name="Benoit I."/>
            <person name="Brakhage A.A."/>
            <person name="Braus G.H."/>
            <person name="Fischer R."/>
            <person name="Frisvad J.C."/>
            <person name="Goldman G.H."/>
            <person name="Houbraken J."/>
            <person name="Oakley B."/>
            <person name="Pocsi I."/>
            <person name="Scazzocchio C."/>
            <person name="Seiboth B."/>
            <person name="vanKuyk P.A."/>
            <person name="Wortman J."/>
            <person name="Dyer P.S."/>
            <person name="Grigoriev I.V."/>
        </authorList>
    </citation>
    <scope>NUCLEOTIDE SEQUENCE [LARGE SCALE GENOMIC DNA]</scope>
    <source>
        <strain evidence="13">DTO 134E9</strain>
    </source>
</reference>
<dbReference type="SUPFAM" id="SSF48179">
    <property type="entry name" value="6-phosphogluconate dehydrogenase C-terminal domain-like"/>
    <property type="match status" value="1"/>
</dbReference>
<dbReference type="InterPro" id="IPR028356">
    <property type="entry name" value="UDPglc_DH_euk"/>
</dbReference>
<dbReference type="GO" id="GO:0051287">
    <property type="term" value="F:NAD binding"/>
    <property type="evidence" value="ECO:0007669"/>
    <property type="project" value="InterPro"/>
</dbReference>
<dbReference type="Pfam" id="PF00984">
    <property type="entry name" value="UDPG_MGDP_dh"/>
    <property type="match status" value="1"/>
</dbReference>
<feature type="active site" description="Nucleophile" evidence="7">
    <location>
        <position position="380"/>
    </location>
</feature>
<dbReference type="InterPro" id="IPR036220">
    <property type="entry name" value="UDP-Glc/GDP-Man_DH_C_sf"/>
</dbReference>
<protein>
    <recommendedName>
        <fullName evidence="3">UDP-glucose 6-dehydrogenase</fullName>
        <ecNumber evidence="3">1.1.1.22</ecNumber>
    </recommendedName>
</protein>
<dbReference type="UniPathway" id="UPA00038">
    <property type="reaction ID" value="UER00491"/>
</dbReference>
<evidence type="ECO:0000256" key="6">
    <source>
        <dbReference type="ARBA" id="ARBA00047473"/>
    </source>
</evidence>
<evidence type="ECO:0000256" key="10">
    <source>
        <dbReference type="SAM" id="MobiDB-lite"/>
    </source>
</evidence>
<dbReference type="InterPro" id="IPR028357">
    <property type="entry name" value="UDPglc_DH_bac"/>
</dbReference>
<feature type="binding site" evidence="9">
    <location>
        <position position="125"/>
    </location>
    <ligand>
        <name>NAD(+)</name>
        <dbReference type="ChEBI" id="CHEBI:57540"/>
    </ligand>
</feature>
<dbReference type="Proteomes" id="UP000184383">
    <property type="component" value="Unassembled WGS sequence"/>
</dbReference>
<feature type="binding site" evidence="8">
    <location>
        <position position="324"/>
    </location>
    <ligand>
        <name>substrate</name>
    </ligand>
</feature>
<feature type="binding site" evidence="9">
    <location>
        <position position="120"/>
    </location>
    <ligand>
        <name>NAD(+)</name>
        <dbReference type="ChEBI" id="CHEBI:57540"/>
    </ligand>
</feature>
<dbReference type="SUPFAM" id="SSF52413">
    <property type="entry name" value="UDP-glucose/GDP-mannose dehydrogenase C-terminal domain"/>
    <property type="match status" value="1"/>
</dbReference>
<evidence type="ECO:0000256" key="5">
    <source>
        <dbReference type="ARBA" id="ARBA00023027"/>
    </source>
</evidence>
<dbReference type="PANTHER" id="PTHR11374">
    <property type="entry name" value="UDP-GLUCOSE DEHYDROGENASE/UDP-MANNAC DEHYDROGENASE"/>
    <property type="match status" value="1"/>
</dbReference>
<evidence type="ECO:0000256" key="3">
    <source>
        <dbReference type="ARBA" id="ARBA00012954"/>
    </source>
</evidence>
<dbReference type="Pfam" id="PF03720">
    <property type="entry name" value="UDPG_MGDP_dh_C"/>
    <property type="match status" value="1"/>
</dbReference>
<feature type="binding site" evidence="9">
    <location>
        <position position="196"/>
    </location>
    <ligand>
        <name>NAD(+)</name>
        <dbReference type="ChEBI" id="CHEBI:57540"/>
    </ligand>
</feature>
<dbReference type="GO" id="GO:0000271">
    <property type="term" value="P:polysaccharide biosynthetic process"/>
    <property type="evidence" value="ECO:0007669"/>
    <property type="project" value="InterPro"/>
</dbReference>
<gene>
    <name evidence="12" type="ORF">ASPWEDRAFT_182875</name>
</gene>
<dbReference type="FunFam" id="1.20.5.100:FF:000001">
    <property type="entry name" value="UDP-glucose 6-dehydrogenase"/>
    <property type="match status" value="1"/>
</dbReference>
<feature type="binding site" evidence="8">
    <location>
        <position position="377"/>
    </location>
    <ligand>
        <name>substrate</name>
    </ligand>
</feature>
<dbReference type="PANTHER" id="PTHR11374:SF3">
    <property type="entry name" value="UDP-GLUCOSE 6-DEHYDROGENASE"/>
    <property type="match status" value="1"/>
</dbReference>
<organism evidence="12 13">
    <name type="scientific">Aspergillus wentii DTO 134E9</name>
    <dbReference type="NCBI Taxonomy" id="1073089"/>
    <lineage>
        <taxon>Eukaryota</taxon>
        <taxon>Fungi</taxon>
        <taxon>Dikarya</taxon>
        <taxon>Ascomycota</taxon>
        <taxon>Pezizomycotina</taxon>
        <taxon>Eurotiomycetes</taxon>
        <taxon>Eurotiomycetidae</taxon>
        <taxon>Eurotiales</taxon>
        <taxon>Aspergillaceae</taxon>
        <taxon>Aspergillus</taxon>
        <taxon>Aspergillus subgen. Cremei</taxon>
    </lineage>
</organism>
<evidence type="ECO:0000313" key="12">
    <source>
        <dbReference type="EMBL" id="OJJ34732.1"/>
    </source>
</evidence>
<dbReference type="Pfam" id="PF03721">
    <property type="entry name" value="UDPG_MGDP_dh_N"/>
    <property type="match status" value="2"/>
</dbReference>
<evidence type="ECO:0000313" key="13">
    <source>
        <dbReference type="Proteomes" id="UP000184383"/>
    </source>
</evidence>
<keyword evidence="4" id="KW-0560">Oxidoreductase</keyword>
<comment type="catalytic activity">
    <reaction evidence="6">
        <text>UDP-alpha-D-glucose + 2 NAD(+) + H2O = UDP-alpha-D-glucuronate + 2 NADH + 3 H(+)</text>
        <dbReference type="Rhea" id="RHEA:23596"/>
        <dbReference type="ChEBI" id="CHEBI:15377"/>
        <dbReference type="ChEBI" id="CHEBI:15378"/>
        <dbReference type="ChEBI" id="CHEBI:57540"/>
        <dbReference type="ChEBI" id="CHEBI:57945"/>
        <dbReference type="ChEBI" id="CHEBI:58052"/>
        <dbReference type="ChEBI" id="CHEBI:58885"/>
        <dbReference type="EC" id="1.1.1.22"/>
    </reaction>
</comment>
<feature type="domain" description="UDP-glucose/GDP-mannose dehydrogenase C-terminal" evidence="11">
    <location>
        <begin position="436"/>
        <end position="537"/>
    </location>
</feature>
<dbReference type="FunFam" id="3.40.50.720:FF:000032">
    <property type="entry name" value="UDP-glucose 6-dehydrogenase"/>
    <property type="match status" value="1"/>
</dbReference>
<feature type="region of interest" description="Disordered" evidence="10">
    <location>
        <begin position="1"/>
        <end position="36"/>
    </location>
</feature>
<dbReference type="GO" id="GO:0005634">
    <property type="term" value="C:nucleus"/>
    <property type="evidence" value="ECO:0007669"/>
    <property type="project" value="TreeGrafter"/>
</dbReference>
<dbReference type="SMART" id="SM00984">
    <property type="entry name" value="UDPG_MGDP_dh_C"/>
    <property type="match status" value="1"/>
</dbReference>
<comment type="pathway">
    <text evidence="1">Nucleotide-sugar biosynthesis; UDP-alpha-D-glucuronate biosynthesis; UDP-alpha-D-glucuronate from UDP-alpha-D-glucose: step 1/1.</text>
</comment>
<dbReference type="OrthoDB" id="5059218at2759"/>
<keyword evidence="5 9" id="KW-0520">NAD</keyword>
<dbReference type="EMBL" id="KV878212">
    <property type="protein sequence ID" value="OJJ34732.1"/>
    <property type="molecule type" value="Genomic_DNA"/>
</dbReference>
<dbReference type="FunFam" id="3.40.50.720:FF:000193">
    <property type="entry name" value="UDP-glucose 6-dehydrogenase"/>
    <property type="match status" value="1"/>
</dbReference>
<dbReference type="GO" id="GO:0006065">
    <property type="term" value="P:UDP-glucuronate biosynthetic process"/>
    <property type="evidence" value="ECO:0007669"/>
    <property type="project" value="UniProtKB-UniPathway"/>
</dbReference>
<dbReference type="PIRSF" id="PIRSF000124">
    <property type="entry name" value="UDPglc_GDPman_dh"/>
    <property type="match status" value="1"/>
</dbReference>
<feature type="binding site" evidence="9">
    <location>
        <position position="450"/>
    </location>
    <ligand>
        <name>NAD(+)</name>
        <dbReference type="ChEBI" id="CHEBI:57540"/>
    </ligand>
</feature>
<evidence type="ECO:0000259" key="11">
    <source>
        <dbReference type="SMART" id="SM00984"/>
    </source>
</evidence>
<keyword evidence="13" id="KW-1185">Reference proteome</keyword>
<evidence type="ECO:0000256" key="7">
    <source>
        <dbReference type="PIRSR" id="PIRSR500134-1"/>
    </source>
</evidence>